<feature type="transmembrane region" description="Helical" evidence="7">
    <location>
        <begin position="373"/>
        <end position="398"/>
    </location>
</feature>
<name>A0A8J4DDT2_9CHLO</name>
<comment type="subcellular location">
    <subcellularLocation>
        <location evidence="1">Membrane</location>
        <topology evidence="1">Multi-pass membrane protein</topology>
    </subcellularLocation>
</comment>
<feature type="transmembrane region" description="Helical" evidence="7">
    <location>
        <begin position="343"/>
        <end position="367"/>
    </location>
</feature>
<dbReference type="Gene3D" id="1.20.1740.10">
    <property type="entry name" value="Amino acid/polyamine transporter I"/>
    <property type="match status" value="1"/>
</dbReference>
<feature type="region of interest" description="Disordered" evidence="6">
    <location>
        <begin position="904"/>
        <end position="931"/>
    </location>
</feature>
<comment type="caution">
    <text evidence="8">The sequence shown here is derived from an EMBL/GenBank/DDBJ whole genome shotgun (WGS) entry which is preliminary data.</text>
</comment>
<feature type="compositionally biased region" description="Low complexity" evidence="6">
    <location>
        <begin position="904"/>
        <end position="919"/>
    </location>
</feature>
<feature type="compositionally biased region" description="Polar residues" evidence="6">
    <location>
        <begin position="660"/>
        <end position="675"/>
    </location>
</feature>
<feature type="region of interest" description="Disordered" evidence="6">
    <location>
        <begin position="781"/>
        <end position="828"/>
    </location>
</feature>
<evidence type="ECO:0000256" key="6">
    <source>
        <dbReference type="SAM" id="MobiDB-lite"/>
    </source>
</evidence>
<gene>
    <name evidence="8" type="ORF">Vretimale_5120</name>
</gene>
<dbReference type="GO" id="GO:0016020">
    <property type="term" value="C:membrane"/>
    <property type="evidence" value="ECO:0007669"/>
    <property type="project" value="UniProtKB-SubCell"/>
</dbReference>
<evidence type="ECO:0000313" key="8">
    <source>
        <dbReference type="EMBL" id="GIM00054.1"/>
    </source>
</evidence>
<feature type="compositionally biased region" description="Gly residues" evidence="6">
    <location>
        <begin position="807"/>
        <end position="818"/>
    </location>
</feature>
<dbReference type="InterPro" id="IPR002293">
    <property type="entry name" value="AA/rel_permease1"/>
</dbReference>
<evidence type="ECO:0000256" key="3">
    <source>
        <dbReference type="ARBA" id="ARBA00022692"/>
    </source>
</evidence>
<evidence type="ECO:0000256" key="4">
    <source>
        <dbReference type="ARBA" id="ARBA00022989"/>
    </source>
</evidence>
<keyword evidence="4 7" id="KW-1133">Transmembrane helix</keyword>
<evidence type="ECO:0000256" key="7">
    <source>
        <dbReference type="SAM" id="Phobius"/>
    </source>
</evidence>
<dbReference type="PANTHER" id="PTHR45649">
    <property type="entry name" value="AMINO-ACID PERMEASE BAT1"/>
    <property type="match status" value="1"/>
</dbReference>
<accession>A0A8J4DDT2</accession>
<dbReference type="GO" id="GO:0022857">
    <property type="term" value="F:transmembrane transporter activity"/>
    <property type="evidence" value="ECO:0007669"/>
    <property type="project" value="InterPro"/>
</dbReference>
<keyword evidence="2" id="KW-0813">Transport</keyword>
<feature type="transmembrane region" description="Helical" evidence="7">
    <location>
        <begin position="410"/>
        <end position="430"/>
    </location>
</feature>
<keyword evidence="3 7" id="KW-0812">Transmembrane</keyword>
<feature type="transmembrane region" description="Helical" evidence="7">
    <location>
        <begin position="231"/>
        <end position="253"/>
    </location>
</feature>
<feature type="transmembrane region" description="Helical" evidence="7">
    <location>
        <begin position="122"/>
        <end position="145"/>
    </location>
</feature>
<evidence type="ECO:0000256" key="2">
    <source>
        <dbReference type="ARBA" id="ARBA00022448"/>
    </source>
</evidence>
<reference evidence="8" key="1">
    <citation type="journal article" date="2021" name="Proc. Natl. Acad. Sci. U.S.A.">
        <title>Three genomes in the algal genus Volvox reveal the fate of a haploid sex-determining region after a transition to homothallism.</title>
        <authorList>
            <person name="Yamamoto K."/>
            <person name="Hamaji T."/>
            <person name="Kawai-Toyooka H."/>
            <person name="Matsuzaki R."/>
            <person name="Takahashi F."/>
            <person name="Nishimura Y."/>
            <person name="Kawachi M."/>
            <person name="Noguchi H."/>
            <person name="Minakuchi Y."/>
            <person name="Umen J.G."/>
            <person name="Toyoda A."/>
            <person name="Nozaki H."/>
        </authorList>
    </citation>
    <scope>NUCLEOTIDE SEQUENCE</scope>
    <source>
        <strain evidence="8">NIES-3785</strain>
    </source>
</reference>
<feature type="region of interest" description="Disordered" evidence="6">
    <location>
        <begin position="626"/>
        <end position="675"/>
    </location>
</feature>
<evidence type="ECO:0000256" key="1">
    <source>
        <dbReference type="ARBA" id="ARBA00004141"/>
    </source>
</evidence>
<evidence type="ECO:0000313" key="9">
    <source>
        <dbReference type="Proteomes" id="UP000722791"/>
    </source>
</evidence>
<protein>
    <submittedName>
        <fullName evidence="8">Uncharacterized protein</fullName>
    </submittedName>
</protein>
<feature type="transmembrane region" description="Helical" evidence="7">
    <location>
        <begin position="151"/>
        <end position="168"/>
    </location>
</feature>
<evidence type="ECO:0000256" key="5">
    <source>
        <dbReference type="ARBA" id="ARBA00023136"/>
    </source>
</evidence>
<proteinExistence type="predicted"/>
<feature type="compositionally biased region" description="Polar residues" evidence="6">
    <location>
        <begin position="631"/>
        <end position="641"/>
    </location>
</feature>
<feature type="transmembrane region" description="Helical" evidence="7">
    <location>
        <begin position="442"/>
        <end position="460"/>
    </location>
</feature>
<dbReference type="Pfam" id="PF13520">
    <property type="entry name" value="AA_permease_2"/>
    <property type="match status" value="1"/>
</dbReference>
<sequence>MRVHPCAHLVGACLGTYGFGLTYGGPVVMTWGWLVVTFFTTSMGLSMAELASAYPTSGALYYWSFKLAPRRLRNLACWMTGWILTMGQAAFSASNSYTFVHLLSTAIKVLFDVHLKSGHEFLLLLGSLVIIGLLNCGSARLTAFMITMGTLWHLIALAAFCVTVPLLAPQREDAKYVFTSWQAHHEYTGISNPVYTVLVGLLMQQWTLTGYDGAAHIAEETHHAEVNVPRAILFTILGAGITGYAFVLSLLFVRLDYQQLTDPANETEGENVVLQILIELTKAAYGSVSAGVALFSIPIVGTFFCSYQSIANNSRMLYAFARDKGVPLAAFAKVVHPRTKAPIFGVAYMLVLTALLAAPMCFNSFVFPAVTSFAVVGCYLAYSLPVVCKVATGVRCFLPGPFHLGPRLSYANNVVSLFWVGTVTVLFTLPQIYPIELINMNWSAPILGLAIAFALGWYYLPKYGAKKWFIGPRANLGQFNDVLPSAAARAVSQDAGEAELAAAAAAGAATGTARLSRVREEPELDQVDRVVRGLGAPTVAAAAVSCSSSTHILGRQSGSNHCMRRISEHSINKPLRTTSSVTSGEMLQAPKAPADDGSMAGPAATATTAAAAVSVSAAIACAFRDPPGSDRGNSSQGNIQHSGSLGIRGRSGGLGPTWLGSPQNRGAQLNSNTTARVRRQSALSLMDGPVSCGSHIVHLIQDSGLLDEGALQAVASVHGTGERRTSATATAALAMVVEGLPTRERERSAARRWSMLSGRPSPGGRADGLWAIWANWANGGGGGGGDVEPSDGTAVGSNNNTSWDGRCAGGSGGGGNGTVTGMQDRASGRGMRERMIPGQSHTLAAAAAAVAAAFGDDDSGTPLLALGRCPRHHMRYACNPNHLLLTFPDGHTLMHTSDSGVQTTTAHARHTTASVATGGSSSGSGVGGGGGTRGVMSSGAFPVVAATSRPPCKSPVSGGNAEGYVTHIRPVSVGCEAVGMPVGSS</sequence>
<feature type="compositionally biased region" description="Gly residues" evidence="6">
    <location>
        <begin position="920"/>
        <end position="931"/>
    </location>
</feature>
<dbReference type="Proteomes" id="UP000722791">
    <property type="component" value="Unassembled WGS sequence"/>
</dbReference>
<keyword evidence="5 7" id="KW-0472">Membrane</keyword>
<feature type="transmembrane region" description="Helical" evidence="7">
    <location>
        <begin position="72"/>
        <end position="91"/>
    </location>
</feature>
<feature type="transmembrane region" description="Helical" evidence="7">
    <location>
        <begin position="283"/>
        <end position="307"/>
    </location>
</feature>
<dbReference type="AlphaFoldDB" id="A0A8J4DDT2"/>
<dbReference type="OrthoDB" id="3257095at2759"/>
<dbReference type="PANTHER" id="PTHR45649:SF26">
    <property type="entry name" value="OS04G0435100 PROTEIN"/>
    <property type="match status" value="1"/>
</dbReference>
<organism evidence="8 9">
    <name type="scientific">Volvox reticuliferus</name>
    <dbReference type="NCBI Taxonomy" id="1737510"/>
    <lineage>
        <taxon>Eukaryota</taxon>
        <taxon>Viridiplantae</taxon>
        <taxon>Chlorophyta</taxon>
        <taxon>core chlorophytes</taxon>
        <taxon>Chlorophyceae</taxon>
        <taxon>CS clade</taxon>
        <taxon>Chlamydomonadales</taxon>
        <taxon>Volvocaceae</taxon>
        <taxon>Volvox</taxon>
    </lineage>
</organism>
<dbReference type="EMBL" id="BNCQ01000007">
    <property type="protein sequence ID" value="GIM00054.1"/>
    <property type="molecule type" value="Genomic_DNA"/>
</dbReference>